<dbReference type="EMBL" id="JAWJUL010000019">
    <property type="protein sequence ID" value="MDV3439204.1"/>
    <property type="molecule type" value="Genomic_DNA"/>
</dbReference>
<dbReference type="Gene3D" id="1.20.58.2200">
    <property type="match status" value="1"/>
</dbReference>
<accession>A0ABU3XMM6</accession>
<feature type="coiled-coil region" evidence="1">
    <location>
        <begin position="282"/>
        <end position="323"/>
    </location>
</feature>
<dbReference type="Pfam" id="PF25800">
    <property type="entry name" value="FimV_N"/>
    <property type="match status" value="1"/>
</dbReference>
<feature type="region of interest" description="Disordered" evidence="2">
    <location>
        <begin position="237"/>
        <end position="264"/>
    </location>
</feature>
<keyword evidence="3" id="KW-0732">Signal</keyword>
<evidence type="ECO:0000313" key="5">
    <source>
        <dbReference type="EMBL" id="MDV3439204.1"/>
    </source>
</evidence>
<evidence type="ECO:0000256" key="2">
    <source>
        <dbReference type="SAM" id="MobiDB-lite"/>
    </source>
</evidence>
<dbReference type="CDD" id="cd00118">
    <property type="entry name" value="LysM"/>
    <property type="match status" value="1"/>
</dbReference>
<dbReference type="NCBIfam" id="TIGR03505">
    <property type="entry name" value="FimV_core"/>
    <property type="match status" value="1"/>
</dbReference>
<feature type="region of interest" description="Disordered" evidence="2">
    <location>
        <begin position="605"/>
        <end position="637"/>
    </location>
</feature>
<dbReference type="NCBIfam" id="TIGR03504">
    <property type="entry name" value="FimV_Cterm"/>
    <property type="match status" value="1"/>
</dbReference>
<dbReference type="Pfam" id="PF01476">
    <property type="entry name" value="LysM"/>
    <property type="match status" value="1"/>
</dbReference>
<dbReference type="InterPro" id="IPR018392">
    <property type="entry name" value="LysM"/>
</dbReference>
<name>A0ABU3XMM6_9GAMM</name>
<feature type="chain" id="PRO_5045411249" evidence="3">
    <location>
        <begin position="25"/>
        <end position="735"/>
    </location>
</feature>
<gene>
    <name evidence="5" type="ORF">R0G64_07155</name>
</gene>
<feature type="signal peptide" evidence="3">
    <location>
        <begin position="1"/>
        <end position="24"/>
    </location>
</feature>
<evidence type="ECO:0000256" key="3">
    <source>
        <dbReference type="SAM" id="SignalP"/>
    </source>
</evidence>
<feature type="domain" description="LysM" evidence="4">
    <location>
        <begin position="171"/>
        <end position="227"/>
    </location>
</feature>
<protein>
    <submittedName>
        <fullName evidence="5">FimV/HubP family polar landmark protein</fullName>
    </submittedName>
</protein>
<evidence type="ECO:0000313" key="6">
    <source>
        <dbReference type="Proteomes" id="UP001273935"/>
    </source>
</evidence>
<feature type="compositionally biased region" description="Low complexity" evidence="2">
    <location>
        <begin position="156"/>
        <end position="167"/>
    </location>
</feature>
<dbReference type="InterPro" id="IPR036779">
    <property type="entry name" value="LysM_dom_sf"/>
</dbReference>
<keyword evidence="1" id="KW-0175">Coiled coil</keyword>
<evidence type="ECO:0000256" key="1">
    <source>
        <dbReference type="SAM" id="Coils"/>
    </source>
</evidence>
<dbReference type="PROSITE" id="PS51782">
    <property type="entry name" value="LYSM"/>
    <property type="match status" value="1"/>
</dbReference>
<dbReference type="InterPro" id="IPR020012">
    <property type="entry name" value="LysM_FimV"/>
</dbReference>
<keyword evidence="6" id="KW-1185">Reference proteome</keyword>
<comment type="caution">
    <text evidence="5">The sequence shown here is derived from an EMBL/GenBank/DDBJ whole genome shotgun (WGS) entry which is preliminary data.</text>
</comment>
<dbReference type="InterPro" id="IPR020011">
    <property type="entry name" value="FimV_C"/>
</dbReference>
<reference evidence="5 6" key="1">
    <citation type="submission" date="2023-10" db="EMBL/GenBank/DDBJ databases">
        <title>Pseudomonas otitidis isolated from a paediatric patient with cystic fibrosis in Chile.</title>
        <authorList>
            <person name="Amsteins-Romero L."/>
            <person name="Opazo-Capurro A."/>
            <person name="Matus-Kohler M."/>
            <person name="Gonzalez-Rocha G."/>
        </authorList>
    </citation>
    <scope>NUCLEOTIDE SEQUENCE [LARGE SCALE GENOMIC DNA]</scope>
    <source>
        <strain evidence="5 6">P-714</strain>
    </source>
</reference>
<feature type="compositionally biased region" description="Basic and acidic residues" evidence="2">
    <location>
        <begin position="612"/>
        <end position="624"/>
    </location>
</feature>
<evidence type="ECO:0000259" key="4">
    <source>
        <dbReference type="PROSITE" id="PS51782"/>
    </source>
</evidence>
<dbReference type="RefSeq" id="WP_317233637.1">
    <property type="nucleotide sequence ID" value="NZ_JAWJUL010000019.1"/>
</dbReference>
<feature type="region of interest" description="Disordered" evidence="2">
    <location>
        <begin position="328"/>
        <end position="373"/>
    </location>
</feature>
<dbReference type="InterPro" id="IPR057840">
    <property type="entry name" value="FimV_N"/>
</dbReference>
<feature type="compositionally biased region" description="Low complexity" evidence="2">
    <location>
        <begin position="328"/>
        <end position="372"/>
    </location>
</feature>
<dbReference type="Gene3D" id="3.10.350.10">
    <property type="entry name" value="LysM domain"/>
    <property type="match status" value="1"/>
</dbReference>
<feature type="region of interest" description="Disordered" evidence="2">
    <location>
        <begin position="147"/>
        <end position="173"/>
    </location>
</feature>
<dbReference type="SMART" id="SM00257">
    <property type="entry name" value="LysM"/>
    <property type="match status" value="1"/>
</dbReference>
<dbReference type="InterPro" id="IPR038440">
    <property type="entry name" value="FimV_C_sf"/>
</dbReference>
<organism evidence="5 6">
    <name type="scientific">Metapseudomonas otitidis</name>
    <dbReference type="NCBI Taxonomy" id="319939"/>
    <lineage>
        <taxon>Bacteria</taxon>
        <taxon>Pseudomonadati</taxon>
        <taxon>Pseudomonadota</taxon>
        <taxon>Gammaproteobacteria</taxon>
        <taxon>Pseudomonadales</taxon>
        <taxon>Pseudomonadaceae</taxon>
        <taxon>Metapseudomonas</taxon>
    </lineage>
</organism>
<dbReference type="Proteomes" id="UP001273935">
    <property type="component" value="Unassembled WGS sequence"/>
</dbReference>
<sequence length="735" mass="78483">MARFNKFLVALASGPLLYSGLASALGLGDITLHSALNQPLEADIELLDLGDLGESDIKVSLAPNEVFERSGVERFIFLNDLRFSPMIRGSRGHIRVASSKPVREPYLNFIVEVVRPNGRLLREYTLLLDPPESSAYRPVAAPLADARTASARPTQAVPAAPREAPPATQGKRYTVARGDSLWGIAQRLSAGSGMSTAQMMNGIHALNAAAFANGDPNRLSVGQSLLLPDAARAEPAAPVAPVSAPDSLRLSEPDAPVAPNAPAPHELPQQLAEVQRRVDTELANSESERLQLRQDIADLQLKLESLQQLMAEKDAQLASLKGALQQGAVAQPPAEPVAPAATTDTPPAEQPAAQPQAEAAPAPAQPSAVPSVEPEDGGLFTWPNSLLFLGVPAILLALLLLVVRRRKPAPDDTPAEPVIAPAAEQQRPRATVTPLVRPAAPAAVATPVEAPVAPAARAEAPLSAPRPSSDSLDGANIYIAYGRFRDAESALRTAIVQEPRRTDLRLRLLEVLGELGESAAFASEAHTLAEMGMEPARIDAIKARYPAVDVPSEAAPMLEETTFILNETPLVDEAPSAPRNGLDDEFTDEFQLNLADLPLDADWDSLSPFKPDAPKGRAARDAESTAKAPEPVVDPSFKSNLHELPEVFELDHLGEPEEAEPLPLAEAAEELVFDLGDDDLDHLAARQENIMRLNLALAYIDQGDVESACNILNEVIDQGDEEQKQEARELLARIA</sequence>
<proteinExistence type="predicted"/>